<feature type="compositionally biased region" description="Low complexity" evidence="2">
    <location>
        <begin position="116"/>
        <end position="131"/>
    </location>
</feature>
<dbReference type="OrthoDB" id="2130750at2759"/>
<organism evidence="4 5">
    <name type="scientific">Pyrrhoderma noxium</name>
    <dbReference type="NCBI Taxonomy" id="2282107"/>
    <lineage>
        <taxon>Eukaryota</taxon>
        <taxon>Fungi</taxon>
        <taxon>Dikarya</taxon>
        <taxon>Basidiomycota</taxon>
        <taxon>Agaricomycotina</taxon>
        <taxon>Agaricomycetes</taxon>
        <taxon>Hymenochaetales</taxon>
        <taxon>Hymenochaetaceae</taxon>
        <taxon>Pyrrhoderma</taxon>
    </lineage>
</organism>
<feature type="compositionally biased region" description="Basic and acidic residues" evidence="2">
    <location>
        <begin position="49"/>
        <end position="58"/>
    </location>
</feature>
<feature type="compositionally biased region" description="Low complexity" evidence="2">
    <location>
        <begin position="347"/>
        <end position="358"/>
    </location>
</feature>
<keyword evidence="1" id="KW-0175">Coiled coil</keyword>
<accession>A0A286UFQ0</accession>
<feature type="region of interest" description="Disordered" evidence="2">
    <location>
        <begin position="944"/>
        <end position="983"/>
    </location>
</feature>
<feature type="coiled-coil region" evidence="1">
    <location>
        <begin position="1081"/>
        <end position="1122"/>
    </location>
</feature>
<evidence type="ECO:0000256" key="2">
    <source>
        <dbReference type="SAM" id="MobiDB-lite"/>
    </source>
</evidence>
<dbReference type="AlphaFoldDB" id="A0A286UFQ0"/>
<feature type="compositionally biased region" description="Low complexity" evidence="2">
    <location>
        <begin position="237"/>
        <end position="250"/>
    </location>
</feature>
<dbReference type="Proteomes" id="UP000217199">
    <property type="component" value="Unassembled WGS sequence"/>
</dbReference>
<feature type="compositionally biased region" description="Polar residues" evidence="2">
    <location>
        <begin position="59"/>
        <end position="69"/>
    </location>
</feature>
<dbReference type="EMBL" id="NBII01000005">
    <property type="protein sequence ID" value="PAV18426.1"/>
    <property type="molecule type" value="Genomic_DNA"/>
</dbReference>
<evidence type="ECO:0000256" key="1">
    <source>
        <dbReference type="SAM" id="Coils"/>
    </source>
</evidence>
<feature type="region of interest" description="Disordered" evidence="2">
    <location>
        <begin position="512"/>
        <end position="539"/>
    </location>
</feature>
<feature type="region of interest" description="Disordered" evidence="2">
    <location>
        <begin position="1217"/>
        <end position="1244"/>
    </location>
</feature>
<evidence type="ECO:0000259" key="3">
    <source>
        <dbReference type="PROSITE" id="PS50245"/>
    </source>
</evidence>
<feature type="compositionally biased region" description="Polar residues" evidence="2">
    <location>
        <begin position="259"/>
        <end position="285"/>
    </location>
</feature>
<dbReference type="STRING" id="2282107.A0A286UFQ0"/>
<feature type="region of interest" description="Disordered" evidence="2">
    <location>
        <begin position="1122"/>
        <end position="1188"/>
    </location>
</feature>
<feature type="compositionally biased region" description="Polar residues" evidence="2">
    <location>
        <begin position="32"/>
        <end position="41"/>
    </location>
</feature>
<name>A0A286UFQ0_9AGAM</name>
<dbReference type="InParanoid" id="A0A286UFQ0"/>
<dbReference type="SUPFAM" id="SSF74924">
    <property type="entry name" value="Cap-Gly domain"/>
    <property type="match status" value="1"/>
</dbReference>
<comment type="caution">
    <text evidence="4">The sequence shown here is derived from an EMBL/GenBank/DDBJ whole genome shotgun (WGS) entry which is preliminary data.</text>
</comment>
<dbReference type="Gene3D" id="2.30.30.190">
    <property type="entry name" value="CAP Gly-rich-like domain"/>
    <property type="match status" value="1"/>
</dbReference>
<dbReference type="Gene3D" id="4.10.60.10">
    <property type="entry name" value="Zinc finger, CCHC-type"/>
    <property type="match status" value="1"/>
</dbReference>
<keyword evidence="5" id="KW-1185">Reference proteome</keyword>
<feature type="compositionally biased region" description="Pro residues" evidence="2">
    <location>
        <begin position="292"/>
        <end position="303"/>
    </location>
</feature>
<feature type="compositionally biased region" description="Low complexity" evidence="2">
    <location>
        <begin position="1151"/>
        <end position="1165"/>
    </location>
</feature>
<dbReference type="InterPro" id="IPR051861">
    <property type="entry name" value="NET_actin-binding_domain"/>
</dbReference>
<feature type="region of interest" description="Disordered" evidence="2">
    <location>
        <begin position="235"/>
        <end position="451"/>
    </location>
</feature>
<dbReference type="InterPro" id="IPR000938">
    <property type="entry name" value="CAP-Gly_domain"/>
</dbReference>
<feature type="domain" description="CAP-Gly" evidence="3">
    <location>
        <begin position="181"/>
        <end position="226"/>
    </location>
</feature>
<gene>
    <name evidence="4" type="ORF">PNOK_0526800</name>
</gene>
<dbReference type="Pfam" id="PF01302">
    <property type="entry name" value="CAP_GLY"/>
    <property type="match status" value="1"/>
</dbReference>
<feature type="compositionally biased region" description="Polar residues" evidence="2">
    <location>
        <begin position="1218"/>
        <end position="1229"/>
    </location>
</feature>
<evidence type="ECO:0000313" key="4">
    <source>
        <dbReference type="EMBL" id="PAV18426.1"/>
    </source>
</evidence>
<feature type="compositionally biased region" description="Low complexity" evidence="2">
    <location>
        <begin position="1177"/>
        <end position="1188"/>
    </location>
</feature>
<dbReference type="Gene3D" id="1.10.287.1490">
    <property type="match status" value="2"/>
</dbReference>
<dbReference type="PANTHER" id="PTHR32258">
    <property type="entry name" value="PROTEIN NETWORKED 4A"/>
    <property type="match status" value="1"/>
</dbReference>
<reference evidence="4 5" key="1">
    <citation type="journal article" date="2017" name="Mol. Ecol.">
        <title>Comparative and population genomic landscape of Phellinus noxius: A hypervariable fungus causing root rot in trees.</title>
        <authorList>
            <person name="Chung C.L."/>
            <person name="Lee T.J."/>
            <person name="Akiba M."/>
            <person name="Lee H.H."/>
            <person name="Kuo T.H."/>
            <person name="Liu D."/>
            <person name="Ke H.M."/>
            <person name="Yokoi T."/>
            <person name="Roa M.B."/>
            <person name="Lu M.J."/>
            <person name="Chang Y.Y."/>
            <person name="Ann P.J."/>
            <person name="Tsai J.N."/>
            <person name="Chen C.Y."/>
            <person name="Tzean S.S."/>
            <person name="Ota Y."/>
            <person name="Hattori T."/>
            <person name="Sahashi N."/>
            <person name="Liou R.F."/>
            <person name="Kikuchi T."/>
            <person name="Tsai I.J."/>
        </authorList>
    </citation>
    <scope>NUCLEOTIDE SEQUENCE [LARGE SCALE GENOMIC DNA]</scope>
    <source>
        <strain evidence="4 5">FFPRI411160</strain>
    </source>
</reference>
<proteinExistence type="predicted"/>
<dbReference type="SMART" id="SM01052">
    <property type="entry name" value="CAP_GLY"/>
    <property type="match status" value="1"/>
</dbReference>
<protein>
    <submittedName>
        <fullName evidence="4">CAP-Gly domain-containing</fullName>
    </submittedName>
</protein>
<feature type="region of interest" description="Disordered" evidence="2">
    <location>
        <begin position="107"/>
        <end position="154"/>
    </location>
</feature>
<feature type="region of interest" description="Disordered" evidence="2">
    <location>
        <begin position="1051"/>
        <end position="1072"/>
    </location>
</feature>
<sequence>MVGRLGIASLFGTRPRRRAESSGPSPPRDNNKAQLATSRSCLTLNSRSRRLESSETREMATTPNKNRSGIPTPGPRVRSYSSSTASRQVLSFDTEASDKAFAEAIKANDPARHSARSVSASSSVRSTSAATIPRPKTPSHVPSRSAQHRPESRLSKSLEFIVGDSVRIESLGYEGKLRFVGEVKGKKGKWAGVELFGGFYGLGKNDGSVGSDRYFTCPENCGVFVAYEKLSSATVESRPSSVASSRASMSGRMTPSLAARSTPSHPASSGRVTPALSNGRVTPSSRMAKPLPRQPPPSLPTTPPSSASKITEGSRASKYVGMTAKQLSARGPKTPGSPDSTSIGLGSPTRFPSSPSRSDLAMPSVSTPKPSARLTGLGTPKSFGSGRPSLATPKARIPSSVAMPPPPSPPSSQTGGSISLNDKPATPTFSTTSNDTAVDDDSVDSLSSIQQNSRALQDKIQSLLSGKGSAATFSPPLSSFRNDIFEDGGFGFETSKTDTTLQVMQERLDSLERDNSQLKSELEEAQNSSLNEDELNTIKAERDQVVSRVEEMESQVKNMERTLSERNTKIESLERSLQTSAGALDSVRIEGENRAKDLQLKLDDTQSLISSLKEAIEVKANEAGENEGVIQAKNAEISLLEGRVKKANTDLEEARRDLTSQIDELRHAGQETIALYEERLAATDTKRYQLEDIIDRLEEQIKKRNAAQESGPDGAKESIEATRIDNEMLREQVSYLQKKISGLEETLEEARNNADREEAAVNARIQRFKEIETSLRAELTEAQKEIEKLTKSESTARVKADEAEEALRENTLALENARAEIEGLRADIDILENDQVASEEDKPRSEEPSRRLILERERHQSELTQLKELLENAETARNDAIRELESVKSEVLASSTSLSTLEQTVESLNTEKSELEQARMDLTSELEREKLIVSELQHALEEKTTELEASRKNHNRDRPINVGLQDGSSHPAPASSSKQDNSRDEIKGLKHIVQELQKESSALTAKNKLLESENKLLTKETESLKEELKILEDNIEQGILNEESKLTDADGQVISGTNGVLTKPRSDSDTEQWRRKYNDLEKKSSRQVHDLNKEVNELESLIEAKIYREDELEREIERLKQKLSKNRPSKSSTSSSELPIPAPDFRRHHSSSSSTSTINGSETGTIGLGMQMHVPNTSSSAATGVSVSSPSEGEACEICERPGHDIFSCPLLKDGSTETESIQTSTNDHSSSLSSSQKGPKPAGAELFCEDCEGHGHVAADCPYSLDVF</sequence>
<feature type="compositionally biased region" description="Basic and acidic residues" evidence="2">
    <location>
        <begin position="944"/>
        <end position="959"/>
    </location>
</feature>
<dbReference type="PANTHER" id="PTHR32258:SF28">
    <property type="entry name" value="PROTEIN NETWORKED 3A-RELATED"/>
    <property type="match status" value="1"/>
</dbReference>
<feature type="compositionally biased region" description="Basic and acidic residues" evidence="2">
    <location>
        <begin position="512"/>
        <end position="522"/>
    </location>
</feature>
<dbReference type="PROSITE" id="PS50245">
    <property type="entry name" value="CAP_GLY_2"/>
    <property type="match status" value="1"/>
</dbReference>
<evidence type="ECO:0000313" key="5">
    <source>
        <dbReference type="Proteomes" id="UP000217199"/>
    </source>
</evidence>
<feature type="region of interest" description="Disordered" evidence="2">
    <location>
        <begin position="1"/>
        <end position="85"/>
    </location>
</feature>
<dbReference type="InterPro" id="IPR036859">
    <property type="entry name" value="CAP-Gly_dom_sf"/>
</dbReference>